<dbReference type="OrthoDB" id="10587106at2759"/>
<evidence type="ECO:0000313" key="2">
    <source>
        <dbReference type="EMBL" id="KPI39666.1"/>
    </source>
</evidence>
<dbReference type="RefSeq" id="XP_017999629.1">
    <property type="nucleotide sequence ID" value="XM_018143528.1"/>
</dbReference>
<reference evidence="2 3" key="1">
    <citation type="submission" date="2015-06" db="EMBL/GenBank/DDBJ databases">
        <title>Draft genome of the ant-associated black yeast Phialophora attae CBS 131958.</title>
        <authorList>
            <person name="Moreno L.F."/>
            <person name="Stielow B.J."/>
            <person name="de Hoog S."/>
            <person name="Vicente V.A."/>
            <person name="Weiss V.A."/>
            <person name="de Vries M."/>
            <person name="Cruz L.M."/>
            <person name="Souza E.M."/>
        </authorList>
    </citation>
    <scope>NUCLEOTIDE SEQUENCE [LARGE SCALE GENOMIC DNA]</scope>
    <source>
        <strain evidence="2 3">CBS 131958</strain>
    </source>
</reference>
<name>A0A0N1H8I7_9EURO</name>
<keyword evidence="1" id="KW-0732">Signal</keyword>
<sequence length="168" mass="17963">MRLSAAIAFAAAVTSVTAGAVYKKAEAPVPQSYGHDKTVIFQVKNNKVVKGGNVHMQGTHDIPYAALGLSEDLPQPPEKPGLLGTCCKPTAQCHAYVNWLTDMNNNEEWRSQVDMTEANAYVDCCMRQYAASCDKPMTGHEIIWKDPAEGCSPSADAALAASLAGVLH</sequence>
<proteinExistence type="predicted"/>
<feature type="signal peptide" evidence="1">
    <location>
        <begin position="1"/>
        <end position="18"/>
    </location>
</feature>
<dbReference type="AlphaFoldDB" id="A0A0N1H8I7"/>
<dbReference type="Proteomes" id="UP000038010">
    <property type="component" value="Unassembled WGS sequence"/>
</dbReference>
<accession>A0A0N1H8I7</accession>
<gene>
    <name evidence="2" type="ORF">AB675_3476</name>
</gene>
<evidence type="ECO:0000313" key="3">
    <source>
        <dbReference type="Proteomes" id="UP000038010"/>
    </source>
</evidence>
<comment type="caution">
    <text evidence="2">The sequence shown here is derived from an EMBL/GenBank/DDBJ whole genome shotgun (WGS) entry which is preliminary data.</text>
</comment>
<protein>
    <submittedName>
        <fullName evidence="2">Uncharacterized protein</fullName>
    </submittedName>
</protein>
<dbReference type="VEuPathDB" id="FungiDB:AB675_3476"/>
<dbReference type="EMBL" id="LFJN01000014">
    <property type="protein sequence ID" value="KPI39666.1"/>
    <property type="molecule type" value="Genomic_DNA"/>
</dbReference>
<keyword evidence="3" id="KW-1185">Reference proteome</keyword>
<dbReference type="GeneID" id="28735408"/>
<feature type="chain" id="PRO_5005873083" evidence="1">
    <location>
        <begin position="19"/>
        <end position="168"/>
    </location>
</feature>
<evidence type="ECO:0000256" key="1">
    <source>
        <dbReference type="SAM" id="SignalP"/>
    </source>
</evidence>
<organism evidence="2 3">
    <name type="scientific">Cyphellophora attinorum</name>
    <dbReference type="NCBI Taxonomy" id="1664694"/>
    <lineage>
        <taxon>Eukaryota</taxon>
        <taxon>Fungi</taxon>
        <taxon>Dikarya</taxon>
        <taxon>Ascomycota</taxon>
        <taxon>Pezizomycotina</taxon>
        <taxon>Eurotiomycetes</taxon>
        <taxon>Chaetothyriomycetidae</taxon>
        <taxon>Chaetothyriales</taxon>
        <taxon>Cyphellophoraceae</taxon>
        <taxon>Cyphellophora</taxon>
    </lineage>
</organism>